<feature type="domain" description="HAUS augmin-like complex subunit 6 N-terminal" evidence="2">
    <location>
        <begin position="56"/>
        <end position="287"/>
    </location>
</feature>
<feature type="region of interest" description="Disordered" evidence="1">
    <location>
        <begin position="15"/>
        <end position="45"/>
    </location>
</feature>
<proteinExistence type="predicted"/>
<name>A0A6P8APT7_PYRGI</name>
<organism evidence="3 4">
    <name type="scientific">Pyricularia grisea</name>
    <name type="common">Crabgrass-specific blast fungus</name>
    <name type="synonym">Magnaporthe grisea</name>
    <dbReference type="NCBI Taxonomy" id="148305"/>
    <lineage>
        <taxon>Eukaryota</taxon>
        <taxon>Fungi</taxon>
        <taxon>Dikarya</taxon>
        <taxon>Ascomycota</taxon>
        <taxon>Pezizomycotina</taxon>
        <taxon>Sordariomycetes</taxon>
        <taxon>Sordariomycetidae</taxon>
        <taxon>Magnaporthales</taxon>
        <taxon>Pyriculariaceae</taxon>
        <taxon>Pyricularia</taxon>
    </lineage>
</organism>
<dbReference type="GeneID" id="41966177"/>
<feature type="compositionally biased region" description="Basic and acidic residues" evidence="1">
    <location>
        <begin position="522"/>
        <end position="537"/>
    </location>
</feature>
<evidence type="ECO:0000256" key="1">
    <source>
        <dbReference type="SAM" id="MobiDB-lite"/>
    </source>
</evidence>
<evidence type="ECO:0000313" key="3">
    <source>
        <dbReference type="Proteomes" id="UP000515153"/>
    </source>
</evidence>
<feature type="region of interest" description="Disordered" evidence="1">
    <location>
        <begin position="571"/>
        <end position="603"/>
    </location>
</feature>
<accession>A0A6P8APT7</accession>
<feature type="region of interest" description="Disordered" evidence="1">
    <location>
        <begin position="674"/>
        <end position="704"/>
    </location>
</feature>
<feature type="region of interest" description="Disordered" evidence="1">
    <location>
        <begin position="490"/>
        <end position="557"/>
    </location>
</feature>
<feature type="compositionally biased region" description="Basic and acidic residues" evidence="1">
    <location>
        <begin position="723"/>
        <end position="741"/>
    </location>
</feature>
<feature type="region of interest" description="Disordered" evidence="1">
    <location>
        <begin position="723"/>
        <end position="771"/>
    </location>
</feature>
<feature type="compositionally biased region" description="Low complexity" evidence="1">
    <location>
        <begin position="572"/>
        <end position="592"/>
    </location>
</feature>
<dbReference type="Proteomes" id="UP000515153">
    <property type="component" value="Chromosome VI"/>
</dbReference>
<feature type="compositionally biased region" description="Polar residues" evidence="1">
    <location>
        <begin position="546"/>
        <end position="557"/>
    </location>
</feature>
<reference evidence="3 4" key="1">
    <citation type="journal article" date="2019" name="Mol. Biol. Evol.">
        <title>Blast fungal genomes show frequent chromosomal changes, gene gains and losses, and effector gene turnover.</title>
        <authorList>
            <person name="Gomez Luciano L.B."/>
            <person name="Jason Tsai I."/>
            <person name="Chuma I."/>
            <person name="Tosa Y."/>
            <person name="Chen Y.H."/>
            <person name="Li J.Y."/>
            <person name="Li M.Y."/>
            <person name="Jade Lu M.Y."/>
            <person name="Nakayashiki H."/>
            <person name="Li W.H."/>
        </authorList>
    </citation>
    <scope>NUCLEOTIDE SEQUENCE [LARGE SCALE GENOMIC DNA]</scope>
    <source>
        <strain evidence="3 4">NI907</strain>
    </source>
</reference>
<reference evidence="4" key="2">
    <citation type="submission" date="2019-10" db="EMBL/GenBank/DDBJ databases">
        <authorList>
            <consortium name="NCBI Genome Project"/>
        </authorList>
    </citation>
    <scope>NUCLEOTIDE SEQUENCE</scope>
    <source>
        <strain evidence="4">NI907</strain>
    </source>
</reference>
<feature type="compositionally biased region" description="Low complexity" evidence="1">
    <location>
        <begin position="33"/>
        <end position="45"/>
    </location>
</feature>
<keyword evidence="3" id="KW-1185">Reference proteome</keyword>
<dbReference type="AlphaFoldDB" id="A0A6P8APT7"/>
<dbReference type="Pfam" id="PF14661">
    <property type="entry name" value="HAUS6_N"/>
    <property type="match status" value="1"/>
</dbReference>
<gene>
    <name evidence="4" type="ORF">PgNI_11302</name>
</gene>
<evidence type="ECO:0000259" key="2">
    <source>
        <dbReference type="Pfam" id="PF14661"/>
    </source>
</evidence>
<dbReference type="KEGG" id="pgri:PgNI_11302"/>
<evidence type="ECO:0000313" key="4">
    <source>
        <dbReference type="RefSeq" id="XP_030976931.1"/>
    </source>
</evidence>
<dbReference type="RefSeq" id="XP_030976931.1">
    <property type="nucleotide sequence ID" value="XM_031131272.1"/>
</dbReference>
<reference evidence="4" key="3">
    <citation type="submission" date="2025-08" db="UniProtKB">
        <authorList>
            <consortium name="RefSeq"/>
        </authorList>
    </citation>
    <scope>IDENTIFICATION</scope>
    <source>
        <strain evidence="4">NI907</strain>
    </source>
</reference>
<dbReference type="InterPro" id="IPR028163">
    <property type="entry name" value="HAUS_6_N"/>
</dbReference>
<protein>
    <recommendedName>
        <fullName evidence="2">HAUS augmin-like complex subunit 6 N-terminal domain-containing protein</fullName>
    </recommendedName>
</protein>
<sequence>MASNQSLSLLARARSARLAPNTNNNKHPPVNPSTGGSAPITGSSSTSTTVSNVSLFLTNLRLLDLDSLPDWPDINPLTFTNKDLAQGQKKRIQSVEWALYQLFDLWDPEETRNKLKPFFPPLDQLQSTNLRAALLRCLEQAKKNGVLGRDAVVRRTMLDECKGERLEEVLATFSSAVLKKMVAEASLNGKEHLTIAESLALENRGYSGDTAQITALLLAHRASLSRTLRERREARARYNDLAQLLDLKERGIARRKLQLGEAKVPAADGMSEDEKLALWRAVRNNWAGNERWMEALLYGDAPQDGLLTAPFDRVWRRVQSGRLAELEEHCEPGLIQQLDGRVKMQKERLQKWQTFRRDMFGTDSIKDDRAQKRKSLTLDQVAKPRGIDLGFGAHENIRYGTASPMKLAAKPQSLKPEYEVLVNKLQEELDAINKGQPNPFAGGLQFVQRSDMREAVAQHTKYLPEESTLGNFDHEEDSTEAVLASNLARRSETYTDLPQKPSIMNLPEKKHHTRAISYSQPPERKSSVPRPEAERTASGRPKSLVLDNNTRLPSTAGTRMNKLLLSARTAYSSGPADAPANSSSNRPAARPRTPSPPPAPRYIPEELLVEPSQPVVSQTQREADAILASISAASPSPEKKPRHTLSLAERTRLSMVRDLNDGEDEELDRLSLMRRGSTTGKNKRPATEGHMDGNGAIPEEEEAEDDLVARTRRSMANFEATRQKVQLERRRSQRKAARESNVHQQHRRNGGGSISTMPSTLEEGAAEGESVLVDQMLEQGVDDYEAVFKSRPRIQTSPRLTAQI</sequence>